<organism evidence="2 3">
    <name type="scientific">Diplogelasinospora grovesii</name>
    <dbReference type="NCBI Taxonomy" id="303347"/>
    <lineage>
        <taxon>Eukaryota</taxon>
        <taxon>Fungi</taxon>
        <taxon>Dikarya</taxon>
        <taxon>Ascomycota</taxon>
        <taxon>Pezizomycotina</taxon>
        <taxon>Sordariomycetes</taxon>
        <taxon>Sordariomycetidae</taxon>
        <taxon>Sordariales</taxon>
        <taxon>Diplogelasinosporaceae</taxon>
        <taxon>Diplogelasinospora</taxon>
    </lineage>
</organism>
<reference evidence="3" key="1">
    <citation type="journal article" date="2023" name="Mol. Phylogenet. Evol.">
        <title>Genome-scale phylogeny and comparative genomics of the fungal order Sordariales.</title>
        <authorList>
            <person name="Hensen N."/>
            <person name="Bonometti L."/>
            <person name="Westerberg I."/>
            <person name="Brannstrom I.O."/>
            <person name="Guillou S."/>
            <person name="Cros-Aarteil S."/>
            <person name="Calhoun S."/>
            <person name="Haridas S."/>
            <person name="Kuo A."/>
            <person name="Mondo S."/>
            <person name="Pangilinan J."/>
            <person name="Riley R."/>
            <person name="LaButti K."/>
            <person name="Andreopoulos B."/>
            <person name="Lipzen A."/>
            <person name="Chen C."/>
            <person name="Yan M."/>
            <person name="Daum C."/>
            <person name="Ng V."/>
            <person name="Clum A."/>
            <person name="Steindorff A."/>
            <person name="Ohm R.A."/>
            <person name="Martin F."/>
            <person name="Silar P."/>
            <person name="Natvig D.O."/>
            <person name="Lalanne C."/>
            <person name="Gautier V."/>
            <person name="Ament-Velasquez S.L."/>
            <person name="Kruys A."/>
            <person name="Hutchinson M.I."/>
            <person name="Powell A.J."/>
            <person name="Barry K."/>
            <person name="Miller A.N."/>
            <person name="Grigoriev I.V."/>
            <person name="Debuchy R."/>
            <person name="Gladieux P."/>
            <person name="Hiltunen Thoren M."/>
            <person name="Johannesson H."/>
        </authorList>
    </citation>
    <scope>NUCLEOTIDE SEQUENCE [LARGE SCALE GENOMIC DNA]</scope>
    <source>
        <strain evidence="3">CBS 340.73</strain>
    </source>
</reference>
<accession>A0AAN6S281</accession>
<proteinExistence type="predicted"/>
<feature type="transmembrane region" description="Helical" evidence="1">
    <location>
        <begin position="20"/>
        <end position="38"/>
    </location>
</feature>
<evidence type="ECO:0000313" key="3">
    <source>
        <dbReference type="Proteomes" id="UP001303473"/>
    </source>
</evidence>
<dbReference type="InterPro" id="IPR021822">
    <property type="entry name" value="DUF3405"/>
</dbReference>
<gene>
    <name evidence="2" type="ORF">QBC46DRAFT_451677</name>
</gene>
<dbReference type="Proteomes" id="UP001303473">
    <property type="component" value="Unassembled WGS sequence"/>
</dbReference>
<evidence type="ECO:0000256" key="1">
    <source>
        <dbReference type="SAM" id="Phobius"/>
    </source>
</evidence>
<keyword evidence="1" id="KW-0812">Transmembrane</keyword>
<sequence length="596" mass="69091">MSLRARACARARRVVHNRQIFFTALTLCVLWIFMVTLGPNSRWSRAALSFFPGSRRVPKRMPTYPPILPPLEDRVTCYGPRDQFLSRSPDDELKEVQLDVAYPLPWVGSYETLGLPTTWMTLDGRYGPYGYGEDRAGYGRKKVDWDRIDWGDLQNKCFERNAHRFPESARKLDNMLDTIRFGYRNITQIPEVRHWHEFKDTRRTAILVRAWEGYEYKQEDMVYLRSLIVETSLRTGAEYHVILLVNIKDMDRKIFSSPESYTQALKDAGIPQELQSIAVLWDDHLLASWYPDVPEHRTMWQVYQPVQLFALHYPEFDHFWQVELDMRFTGDAGVYLDRLSEFARNEPRKQALERATFQHMQSLIGDYDTFFAAVDEVNKGGSWAWGPVHVPEIEPVGPAPPTKLPQEEDFQWGRGEEADVIVTSLCNNASAATSWVFRDWIGGFGQGMQTPRFFCPPAITRQSRSLLFVAHEAQLGQGLRVPSEATPASFALWHGLKLSYPPQPVFWRDPNDIDYQLGWWKGGPRNSSTGIGPDSIDHPRGDGLSFWWESSWPRQVFDAWDGKPLEEGVHFPWILTKEEDGRVYIPNMMMHPMKHR</sequence>
<protein>
    <submittedName>
        <fullName evidence="2">Uncharacterized protein</fullName>
    </submittedName>
</protein>
<keyword evidence="1" id="KW-1133">Transmembrane helix</keyword>
<dbReference type="EMBL" id="MU853845">
    <property type="protein sequence ID" value="KAK3937775.1"/>
    <property type="molecule type" value="Genomic_DNA"/>
</dbReference>
<dbReference type="PANTHER" id="PTHR36205">
    <property type="entry name" value="CHROMOSOME 19, WHOLE GENOME SHOTGUN SEQUENCE"/>
    <property type="match status" value="1"/>
</dbReference>
<dbReference type="Pfam" id="PF11885">
    <property type="entry name" value="DUF3405"/>
    <property type="match status" value="1"/>
</dbReference>
<dbReference type="AlphaFoldDB" id="A0AAN6S281"/>
<evidence type="ECO:0000313" key="2">
    <source>
        <dbReference type="EMBL" id="KAK3937775.1"/>
    </source>
</evidence>
<keyword evidence="3" id="KW-1185">Reference proteome</keyword>
<comment type="caution">
    <text evidence="2">The sequence shown here is derived from an EMBL/GenBank/DDBJ whole genome shotgun (WGS) entry which is preliminary data.</text>
</comment>
<dbReference type="PANTHER" id="PTHR36205:SF2">
    <property type="entry name" value="MAJOR FACILITATOR SUPERFAMILY TRANSPORTER"/>
    <property type="match status" value="1"/>
</dbReference>
<keyword evidence="1" id="KW-0472">Membrane</keyword>
<name>A0AAN6S281_9PEZI</name>